<gene>
    <name evidence="4" type="ORF">NW209_00150</name>
</gene>
<protein>
    <submittedName>
        <fullName evidence="4">CapA family protein</fullName>
    </submittedName>
</protein>
<accession>A0AAW5MZR8</accession>
<keyword evidence="2" id="KW-0732">Signal</keyword>
<name>A0AAW5MZR8_9BACT</name>
<dbReference type="SUPFAM" id="SSF56300">
    <property type="entry name" value="Metallo-dependent phosphatases"/>
    <property type="match status" value="1"/>
</dbReference>
<dbReference type="InterPro" id="IPR052169">
    <property type="entry name" value="CW_Biosynth-Accessory"/>
</dbReference>
<comment type="caution">
    <text evidence="4">The sequence shown here is derived from an EMBL/GenBank/DDBJ whole genome shotgun (WGS) entry which is preliminary data.</text>
</comment>
<dbReference type="PANTHER" id="PTHR33393:SF12">
    <property type="entry name" value="CAPSULE BIOSYNTHESIS PROTEIN CAPA"/>
    <property type="match status" value="1"/>
</dbReference>
<dbReference type="InterPro" id="IPR019079">
    <property type="entry name" value="Capsule_synth_CapA"/>
</dbReference>
<evidence type="ECO:0000256" key="1">
    <source>
        <dbReference type="ARBA" id="ARBA00005662"/>
    </source>
</evidence>
<dbReference type="EMBL" id="JANRHJ010000001">
    <property type="protein sequence ID" value="MCR8872447.1"/>
    <property type="molecule type" value="Genomic_DNA"/>
</dbReference>
<comment type="similarity">
    <text evidence="1">Belongs to the CapA family.</text>
</comment>
<dbReference type="Proteomes" id="UP001204579">
    <property type="component" value="Unassembled WGS sequence"/>
</dbReference>
<feature type="domain" description="Capsule synthesis protein CapA" evidence="3">
    <location>
        <begin position="31"/>
        <end position="277"/>
    </location>
</feature>
<reference evidence="4 5" key="1">
    <citation type="submission" date="2022-08" db="EMBL/GenBank/DDBJ databases">
        <authorList>
            <person name="Zeman M."/>
            <person name="Kubasova T."/>
        </authorList>
    </citation>
    <scope>NUCLEOTIDE SEQUENCE [LARGE SCALE GENOMIC DNA]</scope>
    <source>
        <strain evidence="4 5">ET62</strain>
    </source>
</reference>
<organism evidence="4 5">
    <name type="scientific">Phocaeicola barnesiae</name>
    <dbReference type="NCBI Taxonomy" id="376804"/>
    <lineage>
        <taxon>Bacteria</taxon>
        <taxon>Pseudomonadati</taxon>
        <taxon>Bacteroidota</taxon>
        <taxon>Bacteroidia</taxon>
        <taxon>Bacteroidales</taxon>
        <taxon>Bacteroidaceae</taxon>
        <taxon>Phocaeicola</taxon>
    </lineage>
</organism>
<dbReference type="SMART" id="SM00854">
    <property type="entry name" value="PGA_cap"/>
    <property type="match status" value="1"/>
</dbReference>
<dbReference type="InterPro" id="IPR029052">
    <property type="entry name" value="Metallo-depent_PP-like"/>
</dbReference>
<dbReference type="CDD" id="cd07381">
    <property type="entry name" value="MPP_CapA"/>
    <property type="match status" value="1"/>
</dbReference>
<dbReference type="AlphaFoldDB" id="A0AAW5MZR8"/>
<dbReference type="Pfam" id="PF09587">
    <property type="entry name" value="PGA_cap"/>
    <property type="match status" value="1"/>
</dbReference>
<proteinExistence type="inferred from homology"/>
<evidence type="ECO:0000256" key="2">
    <source>
        <dbReference type="SAM" id="SignalP"/>
    </source>
</evidence>
<evidence type="ECO:0000313" key="4">
    <source>
        <dbReference type="EMBL" id="MCR8872447.1"/>
    </source>
</evidence>
<sequence length="365" mass="41791">MNAFSLKRIGLLMACWLSATLFRAQTADSIRLLFVGDLMQHQAQMDAAKRPDGTYDYTSYFRQVRPEFDRADLLVGNLEVTLGGKPYRGYPAFSAPDEFLYELKRVGFDVLLTANNHCLDRGRKGLERTVRMLDSLEIPHAGTYREVEERSRRYPLLVTVKGFRIVLLNYTYGTNGIPVTPPNYVNGIDRAQIREDILKARRMKPDVIIACMHWGIEYQSLPRRQERELARWMIGLGVDHVIGSHPHVVQPLEVLTDSVTPGRHLVAYSLGNFVSNMHPTGTDGGMMVSLTLRRVEGRTRLADCGYAFVWTSRPVLSRKPGYELYPLNIADNLLNVNEKERMSRFARQVRSLMEREAKGIKEYFF</sequence>
<evidence type="ECO:0000313" key="5">
    <source>
        <dbReference type="Proteomes" id="UP001204579"/>
    </source>
</evidence>
<dbReference type="PANTHER" id="PTHR33393">
    <property type="entry name" value="POLYGLUTAMINE SYNTHESIS ACCESSORY PROTEIN RV0574C-RELATED"/>
    <property type="match status" value="1"/>
</dbReference>
<dbReference type="Gene3D" id="3.60.21.10">
    <property type="match status" value="1"/>
</dbReference>
<keyword evidence="5" id="KW-1185">Reference proteome</keyword>
<feature type="chain" id="PRO_5043330481" evidence="2">
    <location>
        <begin position="24"/>
        <end position="365"/>
    </location>
</feature>
<feature type="signal peptide" evidence="2">
    <location>
        <begin position="1"/>
        <end position="23"/>
    </location>
</feature>
<evidence type="ECO:0000259" key="3">
    <source>
        <dbReference type="SMART" id="SM00854"/>
    </source>
</evidence>